<evidence type="ECO:0000313" key="2">
    <source>
        <dbReference type="Proteomes" id="UP000478052"/>
    </source>
</evidence>
<reference evidence="1 2" key="1">
    <citation type="submission" date="2019-08" db="EMBL/GenBank/DDBJ databases">
        <title>Whole genome of Aphis craccivora.</title>
        <authorList>
            <person name="Voronova N.V."/>
            <person name="Shulinski R.S."/>
            <person name="Bandarenka Y.V."/>
            <person name="Zhorov D.G."/>
            <person name="Warner D."/>
        </authorList>
    </citation>
    <scope>NUCLEOTIDE SEQUENCE [LARGE SCALE GENOMIC DNA]</scope>
    <source>
        <strain evidence="1">180601</strain>
        <tissue evidence="1">Whole Body</tissue>
    </source>
</reference>
<accession>A0A6G0ZKF8</accession>
<name>A0A6G0ZKF8_APHCR</name>
<dbReference type="EMBL" id="VUJU01000306">
    <property type="protein sequence ID" value="KAF0771375.1"/>
    <property type="molecule type" value="Genomic_DNA"/>
</dbReference>
<protein>
    <submittedName>
        <fullName evidence="1">Uncharacterized protein</fullName>
    </submittedName>
</protein>
<sequence>MRNSVTITIYPQMILNIVQILTKIRQNHEYLQIILLLRVENNLNFDVFRSLKHKPPFSLTAGNYILG</sequence>
<dbReference type="AlphaFoldDB" id="A0A6G0ZKF8"/>
<gene>
    <name evidence="1" type="ORF">FWK35_00002535</name>
</gene>
<dbReference type="OrthoDB" id="8365895at2759"/>
<organism evidence="1 2">
    <name type="scientific">Aphis craccivora</name>
    <name type="common">Cowpea aphid</name>
    <dbReference type="NCBI Taxonomy" id="307492"/>
    <lineage>
        <taxon>Eukaryota</taxon>
        <taxon>Metazoa</taxon>
        <taxon>Ecdysozoa</taxon>
        <taxon>Arthropoda</taxon>
        <taxon>Hexapoda</taxon>
        <taxon>Insecta</taxon>
        <taxon>Pterygota</taxon>
        <taxon>Neoptera</taxon>
        <taxon>Paraneoptera</taxon>
        <taxon>Hemiptera</taxon>
        <taxon>Sternorrhyncha</taxon>
        <taxon>Aphidomorpha</taxon>
        <taxon>Aphidoidea</taxon>
        <taxon>Aphididae</taxon>
        <taxon>Aphidini</taxon>
        <taxon>Aphis</taxon>
        <taxon>Aphis</taxon>
    </lineage>
</organism>
<keyword evidence="2" id="KW-1185">Reference proteome</keyword>
<comment type="caution">
    <text evidence="1">The sequence shown here is derived from an EMBL/GenBank/DDBJ whole genome shotgun (WGS) entry which is preliminary data.</text>
</comment>
<proteinExistence type="predicted"/>
<evidence type="ECO:0000313" key="1">
    <source>
        <dbReference type="EMBL" id="KAF0771375.1"/>
    </source>
</evidence>
<dbReference type="Proteomes" id="UP000478052">
    <property type="component" value="Unassembled WGS sequence"/>
</dbReference>